<proteinExistence type="predicted"/>
<protein>
    <submittedName>
        <fullName evidence="1">Uncharacterized protein</fullName>
    </submittedName>
</protein>
<reference evidence="1" key="2">
    <citation type="journal article" date="2015" name="Fish Shellfish Immunol.">
        <title>Early steps in the European eel (Anguilla anguilla)-Vibrio vulnificus interaction in the gills: Role of the RtxA13 toxin.</title>
        <authorList>
            <person name="Callol A."/>
            <person name="Pajuelo D."/>
            <person name="Ebbesson L."/>
            <person name="Teles M."/>
            <person name="MacKenzie S."/>
            <person name="Amaro C."/>
        </authorList>
    </citation>
    <scope>NUCLEOTIDE SEQUENCE</scope>
</reference>
<dbReference type="AlphaFoldDB" id="A0A0E9PLW8"/>
<organism evidence="1">
    <name type="scientific">Anguilla anguilla</name>
    <name type="common">European freshwater eel</name>
    <name type="synonym">Muraena anguilla</name>
    <dbReference type="NCBI Taxonomy" id="7936"/>
    <lineage>
        <taxon>Eukaryota</taxon>
        <taxon>Metazoa</taxon>
        <taxon>Chordata</taxon>
        <taxon>Craniata</taxon>
        <taxon>Vertebrata</taxon>
        <taxon>Euteleostomi</taxon>
        <taxon>Actinopterygii</taxon>
        <taxon>Neopterygii</taxon>
        <taxon>Teleostei</taxon>
        <taxon>Anguilliformes</taxon>
        <taxon>Anguillidae</taxon>
        <taxon>Anguilla</taxon>
    </lineage>
</organism>
<name>A0A0E9PLW8_ANGAN</name>
<dbReference type="EMBL" id="GBXM01103482">
    <property type="protein sequence ID" value="JAH05095.1"/>
    <property type="molecule type" value="Transcribed_RNA"/>
</dbReference>
<sequence>MPKALCHMSRNLDMWQCERPLH</sequence>
<evidence type="ECO:0000313" key="1">
    <source>
        <dbReference type="EMBL" id="JAH05095.1"/>
    </source>
</evidence>
<accession>A0A0E9PLW8</accession>
<reference evidence="1" key="1">
    <citation type="submission" date="2014-11" db="EMBL/GenBank/DDBJ databases">
        <authorList>
            <person name="Amaro Gonzalez C."/>
        </authorList>
    </citation>
    <scope>NUCLEOTIDE SEQUENCE</scope>
</reference>